<name>A0ABQ4R6E5_9HYPH</name>
<evidence type="ECO:0000313" key="3">
    <source>
        <dbReference type="Proteomes" id="UP001055167"/>
    </source>
</evidence>
<sequence>MIDTQDSRRTLWREVIHQALADAVSTNRELADERELARAWFRHATRDFREVCALADLEPDCVRIAALKCVADHDAGKPTFNLHRVLQHAGRALTINEWAECSGIASSTLRYRLRLGWTAEATLTTPLRSAPDRPPAASRRPLPRGRHEGAGPAPKTLTFQGETLTVAEWARRLGLTRAGLYLRLASMPVEAALATPVQRRGARGKPKAATAQV</sequence>
<dbReference type="EMBL" id="BPQH01000024">
    <property type="protein sequence ID" value="GJD52997.1"/>
    <property type="molecule type" value="Genomic_DNA"/>
</dbReference>
<dbReference type="Proteomes" id="UP001055167">
    <property type="component" value="Unassembled WGS sequence"/>
</dbReference>
<comment type="caution">
    <text evidence="2">The sequence shown here is derived from an EMBL/GenBank/DDBJ whole genome shotgun (WGS) entry which is preliminary data.</text>
</comment>
<evidence type="ECO:0000256" key="1">
    <source>
        <dbReference type="SAM" id="MobiDB-lite"/>
    </source>
</evidence>
<reference evidence="2" key="2">
    <citation type="submission" date="2021-08" db="EMBL/GenBank/DDBJ databases">
        <authorList>
            <person name="Tani A."/>
            <person name="Ola A."/>
            <person name="Ogura Y."/>
            <person name="Katsura K."/>
            <person name="Hayashi T."/>
        </authorList>
    </citation>
    <scope>NUCLEOTIDE SEQUENCE</scope>
    <source>
        <strain evidence="2">KCTC 52305</strain>
    </source>
</reference>
<gene>
    <name evidence="2" type="ORF">OPKNFCMD_5767</name>
</gene>
<evidence type="ECO:0000313" key="2">
    <source>
        <dbReference type="EMBL" id="GJD52997.1"/>
    </source>
</evidence>
<accession>A0ABQ4R6E5</accession>
<protein>
    <submittedName>
        <fullName evidence="2">Uncharacterized protein</fullName>
    </submittedName>
</protein>
<organism evidence="2 3">
    <name type="scientific">Methylobacterium crusticola</name>
    <dbReference type="NCBI Taxonomy" id="1697972"/>
    <lineage>
        <taxon>Bacteria</taxon>
        <taxon>Pseudomonadati</taxon>
        <taxon>Pseudomonadota</taxon>
        <taxon>Alphaproteobacteria</taxon>
        <taxon>Hyphomicrobiales</taxon>
        <taxon>Methylobacteriaceae</taxon>
        <taxon>Methylobacterium</taxon>
    </lineage>
</organism>
<feature type="region of interest" description="Disordered" evidence="1">
    <location>
        <begin position="125"/>
        <end position="156"/>
    </location>
</feature>
<reference evidence="2" key="1">
    <citation type="journal article" date="2021" name="Front. Microbiol.">
        <title>Comprehensive Comparative Genomics and Phenotyping of Methylobacterium Species.</title>
        <authorList>
            <person name="Alessa O."/>
            <person name="Ogura Y."/>
            <person name="Fujitani Y."/>
            <person name="Takami H."/>
            <person name="Hayashi T."/>
            <person name="Sahin N."/>
            <person name="Tani A."/>
        </authorList>
    </citation>
    <scope>NUCLEOTIDE SEQUENCE</scope>
    <source>
        <strain evidence="2">KCTC 52305</strain>
    </source>
</reference>
<proteinExistence type="predicted"/>
<keyword evidence="3" id="KW-1185">Reference proteome</keyword>